<proteinExistence type="inferred from homology"/>
<evidence type="ECO:0000256" key="3">
    <source>
        <dbReference type="ARBA" id="ARBA00022692"/>
    </source>
</evidence>
<evidence type="ECO:0000256" key="7">
    <source>
        <dbReference type="ARBA" id="ARBA00023170"/>
    </source>
</evidence>
<feature type="transmembrane region" description="Helical" evidence="11">
    <location>
        <begin position="190"/>
        <end position="208"/>
    </location>
</feature>
<dbReference type="InterPro" id="IPR000276">
    <property type="entry name" value="GPCR_Rhodpsn"/>
</dbReference>
<keyword evidence="7 10" id="KW-0675">Receptor</keyword>
<dbReference type="PANTHER" id="PTHR10489">
    <property type="entry name" value="CELL ADHESION MOLECULE"/>
    <property type="match status" value="1"/>
</dbReference>
<dbReference type="InterPro" id="IPR000355">
    <property type="entry name" value="Chemokine_rcpt"/>
</dbReference>
<dbReference type="OMA" id="TLACFRC"/>
<dbReference type="Gene3D" id="1.20.1070.10">
    <property type="entry name" value="Rhodopsin 7-helix transmembrane proteins"/>
    <property type="match status" value="1"/>
</dbReference>
<dbReference type="GO" id="GO:0009897">
    <property type="term" value="C:external side of plasma membrane"/>
    <property type="evidence" value="ECO:0007669"/>
    <property type="project" value="TreeGrafter"/>
</dbReference>
<evidence type="ECO:0000256" key="11">
    <source>
        <dbReference type="SAM" id="Phobius"/>
    </source>
</evidence>
<dbReference type="GO" id="GO:0006954">
    <property type="term" value="P:inflammatory response"/>
    <property type="evidence" value="ECO:0007669"/>
    <property type="project" value="InterPro"/>
</dbReference>
<protein>
    <submittedName>
        <fullName evidence="14">C-C chemokine receptor type 7</fullName>
    </submittedName>
</protein>
<dbReference type="PRINTS" id="PR00657">
    <property type="entry name" value="CCCHEMOKINER"/>
</dbReference>
<dbReference type="PRINTS" id="PR00641">
    <property type="entry name" value="CHEMOKINER7"/>
</dbReference>
<dbReference type="FunFam" id="1.20.1070.10:FF:000035">
    <property type="entry name" value="C-C chemokine receptor type 6"/>
    <property type="match status" value="1"/>
</dbReference>
<dbReference type="PROSITE" id="PS00237">
    <property type="entry name" value="G_PROTEIN_RECEP_F1_1"/>
    <property type="match status" value="1"/>
</dbReference>
<evidence type="ECO:0000256" key="6">
    <source>
        <dbReference type="ARBA" id="ARBA00023136"/>
    </source>
</evidence>
<dbReference type="GO" id="GO:0007204">
    <property type="term" value="P:positive regulation of cytosolic calcium ion concentration"/>
    <property type="evidence" value="ECO:0007669"/>
    <property type="project" value="TreeGrafter"/>
</dbReference>
<dbReference type="GO" id="GO:0006955">
    <property type="term" value="P:immune response"/>
    <property type="evidence" value="ECO:0007669"/>
    <property type="project" value="InterPro"/>
</dbReference>
<dbReference type="AlphaFoldDB" id="A0A6P9BY93"/>
<comment type="similarity">
    <text evidence="10">Belongs to the G-protein coupled receptor 1 family.</text>
</comment>
<organism evidence="13 14">
    <name type="scientific">Pantherophis guttatus</name>
    <name type="common">Corn snake</name>
    <name type="synonym">Elaphe guttata</name>
    <dbReference type="NCBI Taxonomy" id="94885"/>
    <lineage>
        <taxon>Eukaryota</taxon>
        <taxon>Metazoa</taxon>
        <taxon>Chordata</taxon>
        <taxon>Craniata</taxon>
        <taxon>Vertebrata</taxon>
        <taxon>Euteleostomi</taxon>
        <taxon>Lepidosauria</taxon>
        <taxon>Squamata</taxon>
        <taxon>Bifurcata</taxon>
        <taxon>Unidentata</taxon>
        <taxon>Episquamata</taxon>
        <taxon>Toxicofera</taxon>
        <taxon>Serpentes</taxon>
        <taxon>Colubroidea</taxon>
        <taxon>Colubridae</taxon>
        <taxon>Colubrinae</taxon>
        <taxon>Pantherophis</taxon>
    </lineage>
</organism>
<dbReference type="PRINTS" id="PR00237">
    <property type="entry name" value="GPCRRHODOPSN"/>
</dbReference>
<feature type="domain" description="G-protein coupled receptors family 1 profile" evidence="12">
    <location>
        <begin position="92"/>
        <end position="343"/>
    </location>
</feature>
<keyword evidence="2" id="KW-1003">Cell membrane</keyword>
<evidence type="ECO:0000256" key="8">
    <source>
        <dbReference type="ARBA" id="ARBA00023180"/>
    </source>
</evidence>
<dbReference type="GO" id="GO:0035758">
    <property type="term" value="F:chemokine (C-C motif) ligand 21 binding"/>
    <property type="evidence" value="ECO:0007669"/>
    <property type="project" value="TreeGrafter"/>
</dbReference>
<feature type="transmembrane region" description="Helical" evidence="11">
    <location>
        <begin position="76"/>
        <end position="102"/>
    </location>
</feature>
<evidence type="ECO:0000256" key="10">
    <source>
        <dbReference type="RuleBase" id="RU000688"/>
    </source>
</evidence>
<evidence type="ECO:0000259" key="12">
    <source>
        <dbReference type="PROSITE" id="PS50262"/>
    </source>
</evidence>
<dbReference type="CTD" id="1236"/>
<keyword evidence="9 10" id="KW-0807">Transducer</keyword>
<dbReference type="SUPFAM" id="SSF81321">
    <property type="entry name" value="Family A G protein-coupled receptor-like"/>
    <property type="match status" value="1"/>
</dbReference>
<evidence type="ECO:0000256" key="2">
    <source>
        <dbReference type="ARBA" id="ARBA00022475"/>
    </source>
</evidence>
<dbReference type="OrthoDB" id="9944829at2759"/>
<feature type="transmembrane region" description="Helical" evidence="11">
    <location>
        <begin position="148"/>
        <end position="169"/>
    </location>
</feature>
<keyword evidence="3 10" id="KW-0812">Transmembrane</keyword>
<dbReference type="PROSITE" id="PS50262">
    <property type="entry name" value="G_PROTEIN_RECEP_F1_2"/>
    <property type="match status" value="1"/>
</dbReference>
<reference evidence="14" key="1">
    <citation type="submission" date="2025-08" db="UniProtKB">
        <authorList>
            <consortium name="RefSeq"/>
        </authorList>
    </citation>
    <scope>IDENTIFICATION</scope>
    <source>
        <tissue evidence="14">Blood</tissue>
    </source>
</reference>
<dbReference type="PANTHER" id="PTHR10489:SF635">
    <property type="entry name" value="C-C CHEMOKINE RECEPTOR TYPE 7"/>
    <property type="match status" value="1"/>
</dbReference>
<feature type="transmembrane region" description="Helical" evidence="11">
    <location>
        <begin position="245"/>
        <end position="265"/>
    </location>
</feature>
<keyword evidence="8" id="KW-0325">Glycoprotein</keyword>
<dbReference type="FunCoup" id="A0A6P9BY93">
    <property type="interactions" value="22"/>
</dbReference>
<feature type="transmembrane region" description="Helical" evidence="11">
    <location>
        <begin position="277"/>
        <end position="296"/>
    </location>
</feature>
<dbReference type="InterPro" id="IPR001718">
    <property type="entry name" value="Chemokine_CCR7"/>
</dbReference>
<dbReference type="InParanoid" id="A0A6P9BY93"/>
<evidence type="ECO:0000256" key="5">
    <source>
        <dbReference type="ARBA" id="ARBA00023040"/>
    </source>
</evidence>
<gene>
    <name evidence="14" type="primary">CCR7</name>
</gene>
<keyword evidence="4 11" id="KW-1133">Transmembrane helix</keyword>
<evidence type="ECO:0000256" key="9">
    <source>
        <dbReference type="ARBA" id="ARBA00023224"/>
    </source>
</evidence>
<keyword evidence="6 11" id="KW-0472">Membrane</keyword>
<name>A0A6P9BY93_PANGU</name>
<keyword evidence="13" id="KW-1185">Reference proteome</keyword>
<feature type="transmembrane region" description="Helical" evidence="11">
    <location>
        <begin position="114"/>
        <end position="136"/>
    </location>
</feature>
<dbReference type="InterPro" id="IPR017452">
    <property type="entry name" value="GPCR_Rhodpsn_7TM"/>
</dbReference>
<dbReference type="RefSeq" id="XP_034272455.1">
    <property type="nucleotide sequence ID" value="XM_034416564.2"/>
</dbReference>
<evidence type="ECO:0000313" key="13">
    <source>
        <dbReference type="Proteomes" id="UP001652622"/>
    </source>
</evidence>
<dbReference type="GeneID" id="117665039"/>
<dbReference type="KEGG" id="pgut:117665039"/>
<accession>A0A6P9BY93</accession>
<dbReference type="GO" id="GO:0035757">
    <property type="term" value="F:chemokine (C-C motif) ligand 19 binding"/>
    <property type="evidence" value="ECO:0007669"/>
    <property type="project" value="TreeGrafter"/>
</dbReference>
<dbReference type="GO" id="GO:0060326">
    <property type="term" value="P:cell chemotaxis"/>
    <property type="evidence" value="ECO:0007669"/>
    <property type="project" value="TreeGrafter"/>
</dbReference>
<sequence length="395" mass="45342">MDRDQQLKAALLWKLPLLFQFCKGDLMINKNDSLGEDATKESQITVDYNTEDFSNFDYSQFEEICKKEEIRKFHAIFLPVAYSLICFVGLAGNGLVMATYIYFKRLKTMTDVYLFNLALSDIFFLLTLPFWAVSAAKHWVFGDFACKAIYLICQMSFFSGMLLLLSISIDRYFAIVQATSAHRLRSQRMFASKVTCSLIWTLAFIFSVPEVVHTSVYETPLYPPQCFITTGDNKALTISIKVSQMVFGFCLPLFVMCFCYCVIIKNLLQPHSFEKKHVIKILVMVMIAFVLLQLPYNCIIVLRTISKYNRTTGQCNAIKTLDVANDVTYSLACFRCCLNPFLYAFIGLKFRNDVLRLLKDLGCINQRQLWQWSTNQKNSRSSVPTETDTTTSFSP</sequence>
<comment type="subcellular location">
    <subcellularLocation>
        <location evidence="1">Cell membrane</location>
        <topology evidence="1">Multi-pass membrane protein</topology>
    </subcellularLocation>
</comment>
<evidence type="ECO:0000313" key="14">
    <source>
        <dbReference type="RefSeq" id="XP_034272455.1"/>
    </source>
</evidence>
<evidence type="ECO:0000256" key="4">
    <source>
        <dbReference type="ARBA" id="ARBA00022989"/>
    </source>
</evidence>
<evidence type="ECO:0000256" key="1">
    <source>
        <dbReference type="ARBA" id="ARBA00004651"/>
    </source>
</evidence>
<keyword evidence="5 10" id="KW-0297">G-protein coupled receptor</keyword>
<dbReference type="Pfam" id="PF00001">
    <property type="entry name" value="7tm_1"/>
    <property type="match status" value="1"/>
</dbReference>
<dbReference type="InterPro" id="IPR050119">
    <property type="entry name" value="CCR1-9-like"/>
</dbReference>
<dbReference type="GO" id="GO:0038117">
    <property type="term" value="F:C-C motif chemokine 19 receptor activity"/>
    <property type="evidence" value="ECO:0007669"/>
    <property type="project" value="TreeGrafter"/>
</dbReference>
<dbReference type="GO" id="GO:0019722">
    <property type="term" value="P:calcium-mediated signaling"/>
    <property type="evidence" value="ECO:0007669"/>
    <property type="project" value="TreeGrafter"/>
</dbReference>
<dbReference type="Proteomes" id="UP001652622">
    <property type="component" value="Unplaced"/>
</dbReference>